<feature type="domain" description="Transposase (putative) YhgA-like" evidence="2">
    <location>
        <begin position="7"/>
        <end position="208"/>
    </location>
</feature>
<sequence>MNASTPTPHDALFKQFLTRTETARDFLQIHLPPALLARCDLNTLQLESGSFIDRELRGIQSDILYSLQTDSGEGYIYCLIEHQSSPDRYMTFRLMRYALAAMQRHLDNHNQALPLVIPILFYHGKISPYPYSMSWLDAFSDVKSARQLYCGDFPLVDVTMISDDEIVQHRRVAALELVQKHIRQRDMADLEQQLVTLLRLDYTTSEQLEALFTYLLQVGDTANPERFICQLAQRLPQHEEILMTIAQKLEEKARQEGILLGEQKGRQEGILLGEQKGRQEGILLGEQKGRQEGILLGEQKGRQAERLETKLEIARTMLSKGMDHGTVMTLTGLTEDEIKQIRH</sequence>
<accession>A0A848MMR7</accession>
<reference evidence="3 4" key="2">
    <citation type="submission" date="2020-06" db="EMBL/GenBank/DDBJ databases">
        <title>Polyphasic characterization of a Rahnella strain isolated from tree sap.</title>
        <authorList>
            <person name="Kim I.S."/>
        </authorList>
    </citation>
    <scope>NUCLEOTIDE SEQUENCE [LARGE SCALE GENOMIC DNA]</scope>
    <source>
        <strain evidence="3 4">SAP-1</strain>
    </source>
</reference>
<name>A0A848MMR7_9GAMM</name>
<dbReference type="GO" id="GO:0006310">
    <property type="term" value="P:DNA recombination"/>
    <property type="evidence" value="ECO:0007669"/>
    <property type="project" value="TreeGrafter"/>
</dbReference>
<evidence type="ECO:0000313" key="4">
    <source>
        <dbReference type="Proteomes" id="UP000585363"/>
    </source>
</evidence>
<dbReference type="NCBIfam" id="TIGR01784">
    <property type="entry name" value="T_den_put_tspse"/>
    <property type="match status" value="1"/>
</dbReference>
<reference evidence="3 4" key="1">
    <citation type="submission" date="2020-01" db="EMBL/GenBank/DDBJ databases">
        <authorList>
            <person name="Lee S.D."/>
        </authorList>
    </citation>
    <scope>NUCLEOTIDE SEQUENCE [LARGE SCALE GENOMIC DNA]</scope>
    <source>
        <strain evidence="3 4">SAP-1</strain>
    </source>
</reference>
<dbReference type="InterPro" id="IPR010106">
    <property type="entry name" value="RpnA"/>
</dbReference>
<keyword evidence="4" id="KW-1185">Reference proteome</keyword>
<dbReference type="PANTHER" id="PTHR34611:SF4">
    <property type="entry name" value="RECOMBINATION-PROMOTING NUCLEASE PSLT051"/>
    <property type="match status" value="1"/>
</dbReference>
<dbReference type="InterPro" id="IPR051699">
    <property type="entry name" value="Rpn/YhgA-like_nuclease"/>
</dbReference>
<gene>
    <name evidence="3" type="ORF">GW590_11310</name>
</gene>
<dbReference type="EMBL" id="JAADJU010000005">
    <property type="protein sequence ID" value="NMP27454.1"/>
    <property type="molecule type" value="Genomic_DNA"/>
</dbReference>
<evidence type="ECO:0000259" key="2">
    <source>
        <dbReference type="Pfam" id="PF04754"/>
    </source>
</evidence>
<comment type="similarity">
    <text evidence="1">Belongs to the Rpn/YhgA-like nuclease family.</text>
</comment>
<comment type="caution">
    <text evidence="3">The sequence shown here is derived from an EMBL/GenBank/DDBJ whole genome shotgun (WGS) entry which is preliminary data.</text>
</comment>
<proteinExistence type="inferred from homology"/>
<dbReference type="AlphaFoldDB" id="A0A848MMR7"/>
<dbReference type="PANTHER" id="PTHR34611">
    <property type="match status" value="1"/>
</dbReference>
<dbReference type="RefSeq" id="WP_169403162.1">
    <property type="nucleotide sequence ID" value="NZ_JAADJU010000005.1"/>
</dbReference>
<dbReference type="Pfam" id="PF04754">
    <property type="entry name" value="Transposase_31"/>
    <property type="match status" value="1"/>
</dbReference>
<dbReference type="GO" id="GO:1990238">
    <property type="term" value="F:double-stranded DNA endonuclease activity"/>
    <property type="evidence" value="ECO:0007669"/>
    <property type="project" value="TreeGrafter"/>
</dbReference>
<dbReference type="Proteomes" id="UP000585363">
    <property type="component" value="Unassembled WGS sequence"/>
</dbReference>
<organism evidence="3 4">
    <name type="scientific">Rouxiella aceris</name>
    <dbReference type="NCBI Taxonomy" id="2703884"/>
    <lineage>
        <taxon>Bacteria</taxon>
        <taxon>Pseudomonadati</taxon>
        <taxon>Pseudomonadota</taxon>
        <taxon>Gammaproteobacteria</taxon>
        <taxon>Enterobacterales</taxon>
        <taxon>Yersiniaceae</taxon>
        <taxon>Rouxiella</taxon>
    </lineage>
</organism>
<protein>
    <submittedName>
        <fullName evidence="3">Rpn family recombination-promoting nuclease/putative transposase</fullName>
    </submittedName>
</protein>
<evidence type="ECO:0000256" key="1">
    <source>
        <dbReference type="ARBA" id="ARBA00009787"/>
    </source>
</evidence>
<evidence type="ECO:0000313" key="3">
    <source>
        <dbReference type="EMBL" id="NMP27454.1"/>
    </source>
</evidence>
<dbReference type="InterPro" id="IPR006842">
    <property type="entry name" value="Transposase_31"/>
</dbReference>